<comment type="caution">
    <text evidence="1">The sequence shown here is derived from an EMBL/GenBank/DDBJ whole genome shotgun (WGS) entry which is preliminary data.</text>
</comment>
<dbReference type="EMBL" id="LSRX01007747">
    <property type="protein sequence ID" value="OLP71827.1"/>
    <property type="molecule type" value="Genomic_DNA"/>
</dbReference>
<evidence type="ECO:0000313" key="1">
    <source>
        <dbReference type="EMBL" id="OLP71827.1"/>
    </source>
</evidence>
<sequence>MKLVVLAVLVLVLVLWVQVRMFDVWPIAIATTDGSQ</sequence>
<organism evidence="1 2">
    <name type="scientific">Symbiodinium microadriaticum</name>
    <name type="common">Dinoflagellate</name>
    <name type="synonym">Zooxanthella microadriatica</name>
    <dbReference type="NCBI Taxonomy" id="2951"/>
    <lineage>
        <taxon>Eukaryota</taxon>
        <taxon>Sar</taxon>
        <taxon>Alveolata</taxon>
        <taxon>Dinophyceae</taxon>
        <taxon>Suessiales</taxon>
        <taxon>Symbiodiniaceae</taxon>
        <taxon>Symbiodinium</taxon>
    </lineage>
</organism>
<accession>A0A1Q9BPT4</accession>
<keyword evidence="2" id="KW-1185">Reference proteome</keyword>
<feature type="non-terminal residue" evidence="1">
    <location>
        <position position="36"/>
    </location>
</feature>
<gene>
    <name evidence="1" type="ORF">AK812_SmicGene48393</name>
</gene>
<dbReference type="AlphaFoldDB" id="A0A1Q9BPT4"/>
<dbReference type="Proteomes" id="UP000186817">
    <property type="component" value="Unassembled WGS sequence"/>
</dbReference>
<reference evidence="1 2" key="1">
    <citation type="submission" date="2016-02" db="EMBL/GenBank/DDBJ databases">
        <title>Genome analysis of coral dinoflagellate symbionts highlights evolutionary adaptations to a symbiotic lifestyle.</title>
        <authorList>
            <person name="Aranda M."/>
            <person name="Li Y."/>
            <person name="Liew Y.J."/>
            <person name="Baumgarten S."/>
            <person name="Simakov O."/>
            <person name="Wilson M."/>
            <person name="Piel J."/>
            <person name="Ashoor H."/>
            <person name="Bougouffa S."/>
            <person name="Bajic V.B."/>
            <person name="Ryu T."/>
            <person name="Ravasi T."/>
            <person name="Bayer T."/>
            <person name="Micklem G."/>
            <person name="Kim H."/>
            <person name="Bhak J."/>
            <person name="Lajeunesse T.C."/>
            <person name="Voolstra C.R."/>
        </authorList>
    </citation>
    <scope>NUCLEOTIDE SEQUENCE [LARGE SCALE GENOMIC DNA]</scope>
    <source>
        <strain evidence="1 2">CCMP2467</strain>
    </source>
</reference>
<protein>
    <submittedName>
        <fullName evidence="1">Uncharacterized protein</fullName>
    </submittedName>
</protein>
<evidence type="ECO:0000313" key="2">
    <source>
        <dbReference type="Proteomes" id="UP000186817"/>
    </source>
</evidence>
<proteinExistence type="predicted"/>
<name>A0A1Q9BPT4_SYMMI</name>